<dbReference type="InterPro" id="IPR002048">
    <property type="entry name" value="EF_hand_dom"/>
</dbReference>
<comment type="caution">
    <text evidence="12">The sequence shown here is derived from an EMBL/GenBank/DDBJ whole genome shotgun (WGS) entry which is preliminary data.</text>
</comment>
<comment type="subcellular location">
    <subcellularLocation>
        <location evidence="1">Endomembrane system</location>
        <topology evidence="1">Multi-pass membrane protein</topology>
    </subcellularLocation>
</comment>
<dbReference type="InterPro" id="IPR004713">
    <property type="entry name" value="CaH_exchang"/>
</dbReference>
<feature type="chain" id="PRO_5041261589" description="EF-hand domain-containing protein" evidence="10">
    <location>
        <begin position="22"/>
        <end position="692"/>
    </location>
</feature>
<name>A0AA38TCZ8_9ASTR</name>
<feature type="transmembrane region" description="Helical" evidence="9">
    <location>
        <begin position="262"/>
        <end position="280"/>
    </location>
</feature>
<proteinExistence type="predicted"/>
<evidence type="ECO:0000256" key="1">
    <source>
        <dbReference type="ARBA" id="ARBA00004127"/>
    </source>
</evidence>
<feature type="transmembrane region" description="Helical" evidence="9">
    <location>
        <begin position="523"/>
        <end position="543"/>
    </location>
</feature>
<sequence length="692" mass="77806">MNMGKLLLALVLSLLVVNVAGRHFHGSYPELVSDGISSDTQKERSSFLRLEGMDSSEEYYCSEQMYGFLPCSSTLVGHFFLIVVYEYLLFQGESLVVCGGSRLFEILGPGVFGASAFPVLDPLPESLIVLGTYISTVYTDKREVHHLVDYAALCYNTSISGLLASKEEAQEYVITGVGLLAGSTIFLLTLLWGTCVIVGSENFHSDPTQSTLSSLPWSGSGVTTDVETSETARFMLVSLVPFIVILIPKIFDVSSSSGGYKIDILITLIFAAIILLAHVYKMSDEQVQVRRLRYVEVEHELLVFDMIQRMQEHISKPLVTEGGAPNEAAIKWFFLFLFFPFYISSFRDRFKGVPHIVTTVPNTHCSLFKKMDHNGDNHLSYLELKELLEKIKLKFHDRVTKWINEIRGVLNEPARPETRWQLLTKPFRVFKSIDEDHDNSITLSELRNKFMEFNLADMKLDEGDAAEKIMNHFDKNKNGELDLEEFIAGIKQWHELPLEPAPTSCKHPNAGHQLMMNKVDRSLSARAIATMLLLLGIAILVLLAEPLIQSVHKFSTSVGIPSFYVGFILVPLATNARTAISAIKAVSQKKQMPFKKSQNKQATISLTFSEIYHGVLMNNILGMLVLSSIIYFRGLTWNFFFEVLTVLVVCVIMGLLASFRSKFPIWTSFFAYMLYVLSLILIYVLHGAFQSP</sequence>
<feature type="transmembrane region" description="Helical" evidence="9">
    <location>
        <begin position="669"/>
        <end position="689"/>
    </location>
</feature>
<dbReference type="PROSITE" id="PS00018">
    <property type="entry name" value="EF_HAND_1"/>
    <property type="match status" value="3"/>
</dbReference>
<keyword evidence="6 9" id="KW-1133">Transmembrane helix</keyword>
<reference evidence="12" key="1">
    <citation type="submission" date="2023-03" db="EMBL/GenBank/DDBJ databases">
        <title>Chromosome-scale reference genome and RAD-based genetic map of yellow starthistle (Centaurea solstitialis) reveal putative structural variation and QTLs associated with invader traits.</title>
        <authorList>
            <person name="Reatini B."/>
            <person name="Cang F.A."/>
            <person name="Jiang Q."/>
            <person name="Mckibben M.T.W."/>
            <person name="Barker M.S."/>
            <person name="Rieseberg L.H."/>
            <person name="Dlugosch K.M."/>
        </authorList>
    </citation>
    <scope>NUCLEOTIDE SEQUENCE</scope>
    <source>
        <strain evidence="12">CAN-66</strain>
        <tissue evidence="12">Leaf</tissue>
    </source>
</reference>
<dbReference type="GO" id="GO:0005509">
    <property type="term" value="F:calcium ion binding"/>
    <property type="evidence" value="ECO:0007669"/>
    <property type="project" value="InterPro"/>
</dbReference>
<feature type="transmembrane region" description="Helical" evidence="9">
    <location>
        <begin position="232"/>
        <end position="250"/>
    </location>
</feature>
<protein>
    <recommendedName>
        <fullName evidence="11">EF-hand domain-containing protein</fullName>
    </recommendedName>
</protein>
<feature type="transmembrane region" description="Helical" evidence="9">
    <location>
        <begin position="65"/>
        <end position="85"/>
    </location>
</feature>
<dbReference type="Pfam" id="PF01699">
    <property type="entry name" value="Na_Ca_ex"/>
    <property type="match status" value="1"/>
</dbReference>
<feature type="signal peptide" evidence="10">
    <location>
        <begin position="1"/>
        <end position="21"/>
    </location>
</feature>
<evidence type="ECO:0000256" key="4">
    <source>
        <dbReference type="ARBA" id="ARBA00022692"/>
    </source>
</evidence>
<evidence type="ECO:0000256" key="8">
    <source>
        <dbReference type="ARBA" id="ARBA00023136"/>
    </source>
</evidence>
<feature type="domain" description="EF-hand" evidence="11">
    <location>
        <begin position="367"/>
        <end position="394"/>
    </location>
</feature>
<feature type="transmembrane region" description="Helical" evidence="9">
    <location>
        <begin position="604"/>
        <end position="631"/>
    </location>
</feature>
<dbReference type="InterPro" id="IPR004837">
    <property type="entry name" value="NaCa_Exmemb"/>
</dbReference>
<evidence type="ECO:0000313" key="13">
    <source>
        <dbReference type="Proteomes" id="UP001172457"/>
    </source>
</evidence>
<accession>A0AA38TCZ8</accession>
<keyword evidence="4 9" id="KW-0812">Transmembrane</keyword>
<dbReference type="GO" id="GO:0015369">
    <property type="term" value="F:calcium:proton antiporter activity"/>
    <property type="evidence" value="ECO:0007669"/>
    <property type="project" value="TreeGrafter"/>
</dbReference>
<dbReference type="Proteomes" id="UP001172457">
    <property type="component" value="Chromosome 4"/>
</dbReference>
<feature type="domain" description="EF-hand" evidence="11">
    <location>
        <begin position="461"/>
        <end position="496"/>
    </location>
</feature>
<dbReference type="EMBL" id="JARYMX010000004">
    <property type="protein sequence ID" value="KAJ9551731.1"/>
    <property type="molecule type" value="Genomic_DNA"/>
</dbReference>
<keyword evidence="8 9" id="KW-0472">Membrane</keyword>
<feature type="transmembrane region" description="Helical" evidence="9">
    <location>
        <begin position="172"/>
        <end position="199"/>
    </location>
</feature>
<keyword evidence="5" id="KW-0106">Calcium</keyword>
<dbReference type="InterPro" id="IPR018247">
    <property type="entry name" value="EF_Hand_1_Ca_BS"/>
</dbReference>
<evidence type="ECO:0000256" key="9">
    <source>
        <dbReference type="SAM" id="Phobius"/>
    </source>
</evidence>
<dbReference type="SMART" id="SM00054">
    <property type="entry name" value="EFh"/>
    <property type="match status" value="3"/>
</dbReference>
<keyword evidence="10" id="KW-0732">Signal</keyword>
<gene>
    <name evidence="12" type="ORF">OSB04_015776</name>
</gene>
<feature type="transmembrane region" description="Helical" evidence="9">
    <location>
        <begin position="329"/>
        <end position="346"/>
    </location>
</feature>
<feature type="transmembrane region" description="Helical" evidence="9">
    <location>
        <begin position="637"/>
        <end position="657"/>
    </location>
</feature>
<dbReference type="Pfam" id="PF13202">
    <property type="entry name" value="EF-hand_5"/>
    <property type="match status" value="1"/>
</dbReference>
<dbReference type="PANTHER" id="PTHR31503:SF79">
    <property type="entry name" value="CALCIUM-BINDING EF-HAND PROTEIN"/>
    <property type="match status" value="1"/>
</dbReference>
<organism evidence="12 13">
    <name type="scientific">Centaurea solstitialis</name>
    <name type="common">yellow star-thistle</name>
    <dbReference type="NCBI Taxonomy" id="347529"/>
    <lineage>
        <taxon>Eukaryota</taxon>
        <taxon>Viridiplantae</taxon>
        <taxon>Streptophyta</taxon>
        <taxon>Embryophyta</taxon>
        <taxon>Tracheophyta</taxon>
        <taxon>Spermatophyta</taxon>
        <taxon>Magnoliopsida</taxon>
        <taxon>eudicotyledons</taxon>
        <taxon>Gunneridae</taxon>
        <taxon>Pentapetalae</taxon>
        <taxon>asterids</taxon>
        <taxon>campanulids</taxon>
        <taxon>Asterales</taxon>
        <taxon>Asteraceae</taxon>
        <taxon>Carduoideae</taxon>
        <taxon>Cardueae</taxon>
        <taxon>Centaureinae</taxon>
        <taxon>Centaurea</taxon>
    </lineage>
</organism>
<dbReference type="CDD" id="cd00051">
    <property type="entry name" value="EFh"/>
    <property type="match status" value="1"/>
</dbReference>
<dbReference type="Gene3D" id="1.10.238.10">
    <property type="entry name" value="EF-hand"/>
    <property type="match status" value="1"/>
</dbReference>
<dbReference type="AlphaFoldDB" id="A0AA38TCZ8"/>
<keyword evidence="7" id="KW-0406">Ion transport</keyword>
<evidence type="ECO:0000313" key="12">
    <source>
        <dbReference type="EMBL" id="KAJ9551731.1"/>
    </source>
</evidence>
<evidence type="ECO:0000259" key="11">
    <source>
        <dbReference type="PROSITE" id="PS50222"/>
    </source>
</evidence>
<evidence type="ECO:0000256" key="3">
    <source>
        <dbReference type="ARBA" id="ARBA00022449"/>
    </source>
</evidence>
<keyword evidence="2" id="KW-0813">Transport</keyword>
<evidence type="ECO:0000256" key="10">
    <source>
        <dbReference type="SAM" id="SignalP"/>
    </source>
</evidence>
<dbReference type="PROSITE" id="PS50222">
    <property type="entry name" value="EF_HAND_2"/>
    <property type="match status" value="3"/>
</dbReference>
<evidence type="ECO:0000256" key="7">
    <source>
        <dbReference type="ARBA" id="ARBA00023065"/>
    </source>
</evidence>
<evidence type="ECO:0000256" key="2">
    <source>
        <dbReference type="ARBA" id="ARBA00022448"/>
    </source>
</evidence>
<keyword evidence="13" id="KW-1185">Reference proteome</keyword>
<dbReference type="GO" id="GO:0006874">
    <property type="term" value="P:intracellular calcium ion homeostasis"/>
    <property type="evidence" value="ECO:0007669"/>
    <property type="project" value="TreeGrafter"/>
</dbReference>
<dbReference type="PANTHER" id="PTHR31503">
    <property type="entry name" value="VACUOLAR CALCIUM ION TRANSPORTER"/>
    <property type="match status" value="1"/>
</dbReference>
<dbReference type="InterPro" id="IPR011992">
    <property type="entry name" value="EF-hand-dom_pair"/>
</dbReference>
<feature type="transmembrane region" description="Helical" evidence="9">
    <location>
        <begin position="563"/>
        <end position="583"/>
    </location>
</feature>
<feature type="domain" description="EF-hand" evidence="11">
    <location>
        <begin position="421"/>
        <end position="456"/>
    </location>
</feature>
<evidence type="ECO:0000256" key="5">
    <source>
        <dbReference type="ARBA" id="ARBA00022837"/>
    </source>
</evidence>
<dbReference type="GO" id="GO:0012505">
    <property type="term" value="C:endomembrane system"/>
    <property type="evidence" value="ECO:0007669"/>
    <property type="project" value="UniProtKB-SubCell"/>
</dbReference>
<evidence type="ECO:0000256" key="6">
    <source>
        <dbReference type="ARBA" id="ARBA00022989"/>
    </source>
</evidence>
<keyword evidence="3" id="KW-0050">Antiport</keyword>
<dbReference type="Pfam" id="PF13499">
    <property type="entry name" value="EF-hand_7"/>
    <property type="match status" value="1"/>
</dbReference>
<dbReference type="GO" id="GO:0016020">
    <property type="term" value="C:membrane"/>
    <property type="evidence" value="ECO:0007669"/>
    <property type="project" value="InterPro"/>
</dbReference>
<dbReference type="SUPFAM" id="SSF47473">
    <property type="entry name" value="EF-hand"/>
    <property type="match status" value="1"/>
</dbReference>